<keyword evidence="7" id="KW-1185">Reference proteome</keyword>
<dbReference type="SMART" id="SM00054">
    <property type="entry name" value="EFh"/>
    <property type="match status" value="4"/>
</dbReference>
<sequence>METEPMNSTSKRSTSSSLKKNSNVCYELERVFNHIDEDKDGKLSPSELQTCLRTIGQDLSSEDAEAVVVSSDSDGDGLLGFEDFVRLIEAEEEEEQSRSLREAFGMYETTDGGGGFITPKSLKRMLSQLGERTTIEKCEVMIKRFDLDGDGVISFDEFKLMMTL</sequence>
<dbReference type="CDD" id="cd00051">
    <property type="entry name" value="EFh"/>
    <property type="match status" value="2"/>
</dbReference>
<gene>
    <name evidence="6" type="primary">CML19</name>
    <name evidence="6" type="ORF">QJS10_CPA10g00007</name>
</gene>
<comment type="caution">
    <text evidence="6">The sequence shown here is derived from an EMBL/GenBank/DDBJ whole genome shotgun (WGS) entry which is preliminary data.</text>
</comment>
<feature type="domain" description="EF-hand" evidence="5">
    <location>
        <begin position="59"/>
        <end position="94"/>
    </location>
</feature>
<dbReference type="Pfam" id="PF13833">
    <property type="entry name" value="EF-hand_8"/>
    <property type="match status" value="1"/>
</dbReference>
<keyword evidence="2" id="KW-0677">Repeat</keyword>
<protein>
    <submittedName>
        <fullName evidence="6">Calcium-binding protein CML19</fullName>
    </submittedName>
</protein>
<dbReference type="Proteomes" id="UP001180020">
    <property type="component" value="Unassembled WGS sequence"/>
</dbReference>
<evidence type="ECO:0000256" key="4">
    <source>
        <dbReference type="SAM" id="MobiDB-lite"/>
    </source>
</evidence>
<keyword evidence="3" id="KW-0106">Calcium</keyword>
<dbReference type="PANTHER" id="PTHR10891">
    <property type="entry name" value="EF-HAND CALCIUM-BINDING DOMAIN CONTAINING PROTEIN"/>
    <property type="match status" value="1"/>
</dbReference>
<feature type="region of interest" description="Disordered" evidence="4">
    <location>
        <begin position="1"/>
        <end position="21"/>
    </location>
</feature>
<dbReference type="InterPro" id="IPR002048">
    <property type="entry name" value="EF_hand_dom"/>
</dbReference>
<dbReference type="Pfam" id="PF13499">
    <property type="entry name" value="EF-hand_7"/>
    <property type="match status" value="1"/>
</dbReference>
<organism evidence="6 7">
    <name type="scientific">Acorus calamus</name>
    <name type="common">Sweet flag</name>
    <dbReference type="NCBI Taxonomy" id="4465"/>
    <lineage>
        <taxon>Eukaryota</taxon>
        <taxon>Viridiplantae</taxon>
        <taxon>Streptophyta</taxon>
        <taxon>Embryophyta</taxon>
        <taxon>Tracheophyta</taxon>
        <taxon>Spermatophyta</taxon>
        <taxon>Magnoliopsida</taxon>
        <taxon>Liliopsida</taxon>
        <taxon>Acoraceae</taxon>
        <taxon>Acorus</taxon>
    </lineage>
</organism>
<reference evidence="6" key="2">
    <citation type="submission" date="2023-06" db="EMBL/GenBank/DDBJ databases">
        <authorList>
            <person name="Ma L."/>
            <person name="Liu K.-W."/>
            <person name="Li Z."/>
            <person name="Hsiao Y.-Y."/>
            <person name="Qi Y."/>
            <person name="Fu T."/>
            <person name="Tang G."/>
            <person name="Zhang D."/>
            <person name="Sun W.-H."/>
            <person name="Liu D.-K."/>
            <person name="Li Y."/>
            <person name="Chen G.-Z."/>
            <person name="Liu X.-D."/>
            <person name="Liao X.-Y."/>
            <person name="Jiang Y.-T."/>
            <person name="Yu X."/>
            <person name="Hao Y."/>
            <person name="Huang J."/>
            <person name="Zhao X.-W."/>
            <person name="Ke S."/>
            <person name="Chen Y.-Y."/>
            <person name="Wu W.-L."/>
            <person name="Hsu J.-L."/>
            <person name="Lin Y.-F."/>
            <person name="Huang M.-D."/>
            <person name="Li C.-Y."/>
            <person name="Huang L."/>
            <person name="Wang Z.-W."/>
            <person name="Zhao X."/>
            <person name="Zhong W.-Y."/>
            <person name="Peng D.-H."/>
            <person name="Ahmad S."/>
            <person name="Lan S."/>
            <person name="Zhang J.-S."/>
            <person name="Tsai W.-C."/>
            <person name="Van De Peer Y."/>
            <person name="Liu Z.-J."/>
        </authorList>
    </citation>
    <scope>NUCLEOTIDE SEQUENCE</scope>
    <source>
        <strain evidence="6">CP</strain>
        <tissue evidence="6">Leaves</tissue>
    </source>
</reference>
<dbReference type="FunFam" id="1.10.238.10:FF:000001">
    <property type="entry name" value="Calmodulin 1"/>
    <property type="match status" value="1"/>
</dbReference>
<accession>A0AAV9DYW3</accession>
<name>A0AAV9DYW3_ACOCL</name>
<dbReference type="EMBL" id="JAUJYO010000010">
    <property type="protein sequence ID" value="KAK1306295.1"/>
    <property type="molecule type" value="Genomic_DNA"/>
</dbReference>
<evidence type="ECO:0000313" key="6">
    <source>
        <dbReference type="EMBL" id="KAK1306295.1"/>
    </source>
</evidence>
<dbReference type="InterPro" id="IPR011992">
    <property type="entry name" value="EF-hand-dom_pair"/>
</dbReference>
<dbReference type="PROSITE" id="PS00018">
    <property type="entry name" value="EF_HAND_1"/>
    <property type="match status" value="3"/>
</dbReference>
<keyword evidence="1" id="KW-0479">Metal-binding</keyword>
<dbReference type="GO" id="GO:0005509">
    <property type="term" value="F:calcium ion binding"/>
    <property type="evidence" value="ECO:0007669"/>
    <property type="project" value="InterPro"/>
</dbReference>
<feature type="domain" description="EF-hand" evidence="5">
    <location>
        <begin position="133"/>
        <end position="164"/>
    </location>
</feature>
<evidence type="ECO:0000256" key="2">
    <source>
        <dbReference type="ARBA" id="ARBA00022737"/>
    </source>
</evidence>
<evidence type="ECO:0000313" key="7">
    <source>
        <dbReference type="Proteomes" id="UP001180020"/>
    </source>
</evidence>
<dbReference type="AlphaFoldDB" id="A0AAV9DYW3"/>
<proteinExistence type="predicted"/>
<dbReference type="InterPro" id="IPR039647">
    <property type="entry name" value="EF_hand_pair_protein_CML-like"/>
</dbReference>
<feature type="compositionally biased region" description="Low complexity" evidence="4">
    <location>
        <begin position="7"/>
        <end position="21"/>
    </location>
</feature>
<evidence type="ECO:0000259" key="5">
    <source>
        <dbReference type="PROSITE" id="PS50222"/>
    </source>
</evidence>
<dbReference type="SUPFAM" id="SSF47473">
    <property type="entry name" value="EF-hand"/>
    <property type="match status" value="1"/>
</dbReference>
<dbReference type="Gene3D" id="1.10.238.10">
    <property type="entry name" value="EF-hand"/>
    <property type="match status" value="2"/>
</dbReference>
<feature type="domain" description="EF-hand" evidence="5">
    <location>
        <begin position="27"/>
        <end position="58"/>
    </location>
</feature>
<evidence type="ECO:0000256" key="3">
    <source>
        <dbReference type="ARBA" id="ARBA00022837"/>
    </source>
</evidence>
<dbReference type="PROSITE" id="PS50222">
    <property type="entry name" value="EF_HAND_2"/>
    <property type="match status" value="3"/>
</dbReference>
<reference evidence="6" key="1">
    <citation type="journal article" date="2023" name="Nat. Commun.">
        <title>Diploid and tetraploid genomes of Acorus and the evolution of monocots.</title>
        <authorList>
            <person name="Ma L."/>
            <person name="Liu K.W."/>
            <person name="Li Z."/>
            <person name="Hsiao Y.Y."/>
            <person name="Qi Y."/>
            <person name="Fu T."/>
            <person name="Tang G.D."/>
            <person name="Zhang D."/>
            <person name="Sun W.H."/>
            <person name="Liu D.K."/>
            <person name="Li Y."/>
            <person name="Chen G.Z."/>
            <person name="Liu X.D."/>
            <person name="Liao X.Y."/>
            <person name="Jiang Y.T."/>
            <person name="Yu X."/>
            <person name="Hao Y."/>
            <person name="Huang J."/>
            <person name="Zhao X.W."/>
            <person name="Ke S."/>
            <person name="Chen Y.Y."/>
            <person name="Wu W.L."/>
            <person name="Hsu J.L."/>
            <person name="Lin Y.F."/>
            <person name="Huang M.D."/>
            <person name="Li C.Y."/>
            <person name="Huang L."/>
            <person name="Wang Z.W."/>
            <person name="Zhao X."/>
            <person name="Zhong W.Y."/>
            <person name="Peng D.H."/>
            <person name="Ahmad S."/>
            <person name="Lan S."/>
            <person name="Zhang J.S."/>
            <person name="Tsai W.C."/>
            <person name="Van de Peer Y."/>
            <person name="Liu Z.J."/>
        </authorList>
    </citation>
    <scope>NUCLEOTIDE SEQUENCE</scope>
    <source>
        <strain evidence="6">CP</strain>
    </source>
</reference>
<evidence type="ECO:0000256" key="1">
    <source>
        <dbReference type="ARBA" id="ARBA00022723"/>
    </source>
</evidence>
<dbReference type="InterPro" id="IPR018247">
    <property type="entry name" value="EF_Hand_1_Ca_BS"/>
</dbReference>